<reference evidence="1 2" key="1">
    <citation type="submission" date="2016-11" db="EMBL/GenBank/DDBJ databases">
        <title>Draft Genome Sequences of Nine Cyanobacterial Strains from Diverse Habitats.</title>
        <authorList>
            <person name="Zhu T."/>
            <person name="Hou S."/>
            <person name="Lu X."/>
            <person name="Hess W.R."/>
        </authorList>
    </citation>
    <scope>NUCLEOTIDE SEQUENCE [LARGE SCALE GENOMIC DNA]</scope>
    <source>
        <strain evidence="1 2">NIES-30</strain>
    </source>
</reference>
<accession>A0A1U7J9L7</accession>
<dbReference type="EMBL" id="MRCG01000002">
    <property type="protein sequence ID" value="OKH50190.1"/>
    <property type="molecule type" value="Genomic_DNA"/>
</dbReference>
<dbReference type="Proteomes" id="UP000185557">
    <property type="component" value="Unassembled WGS sequence"/>
</dbReference>
<keyword evidence="2" id="KW-1185">Reference proteome</keyword>
<proteinExistence type="predicted"/>
<dbReference type="RefSeq" id="WP_073607430.1">
    <property type="nucleotide sequence ID" value="NZ_MRCG01000002.1"/>
</dbReference>
<dbReference type="AlphaFoldDB" id="A0A1U7J9L7"/>
<evidence type="ECO:0000313" key="1">
    <source>
        <dbReference type="EMBL" id="OKH50190.1"/>
    </source>
</evidence>
<gene>
    <name evidence="1" type="ORF">NIES30_05725</name>
</gene>
<comment type="caution">
    <text evidence="1">The sequence shown here is derived from an EMBL/GenBank/DDBJ whole genome shotgun (WGS) entry which is preliminary data.</text>
</comment>
<name>A0A1U7J9L7_9CYAN</name>
<evidence type="ECO:0000313" key="2">
    <source>
        <dbReference type="Proteomes" id="UP000185557"/>
    </source>
</evidence>
<dbReference type="STRING" id="549789.NIES30_05725"/>
<organism evidence="1 2">
    <name type="scientific">Phormidium tenue NIES-30</name>
    <dbReference type="NCBI Taxonomy" id="549789"/>
    <lineage>
        <taxon>Bacteria</taxon>
        <taxon>Bacillati</taxon>
        <taxon>Cyanobacteriota</taxon>
        <taxon>Cyanophyceae</taxon>
        <taxon>Oscillatoriophycideae</taxon>
        <taxon>Oscillatoriales</taxon>
        <taxon>Oscillatoriaceae</taxon>
        <taxon>Phormidium</taxon>
    </lineage>
</organism>
<protein>
    <recommendedName>
        <fullName evidence="3">Biotin carboxylase</fullName>
    </recommendedName>
</protein>
<dbReference type="OrthoDB" id="572162at2"/>
<evidence type="ECO:0008006" key="3">
    <source>
        <dbReference type="Google" id="ProtNLM"/>
    </source>
</evidence>
<sequence>MALRGIFTALLIAGLWLISGAGLTAQALTPIEISDLSYAPCPSDYAEGMVAAGSIQQAKCFLITGKAINRTGKSVIDADIFGRIFDANDNPVMQNRGRLGGIPEVPPGESDFELRISVAANQPEPLKLKQFKASGFSATVRQFSETPSARQ</sequence>